<accession>A0AAW2IMZ2</accession>
<proteinExistence type="predicted"/>
<dbReference type="AlphaFoldDB" id="A0AAW2IMZ2"/>
<gene>
    <name evidence="1" type="ORF">Sangu_2904900</name>
</gene>
<comment type="caution">
    <text evidence="1">The sequence shown here is derived from an EMBL/GenBank/DDBJ whole genome shotgun (WGS) entry which is preliminary data.</text>
</comment>
<reference evidence="1" key="2">
    <citation type="journal article" date="2024" name="Plant">
        <title>Genomic evolution and insights into agronomic trait innovations of Sesamum species.</title>
        <authorList>
            <person name="Miao H."/>
            <person name="Wang L."/>
            <person name="Qu L."/>
            <person name="Liu H."/>
            <person name="Sun Y."/>
            <person name="Le M."/>
            <person name="Wang Q."/>
            <person name="Wei S."/>
            <person name="Zheng Y."/>
            <person name="Lin W."/>
            <person name="Duan Y."/>
            <person name="Cao H."/>
            <person name="Xiong S."/>
            <person name="Wang X."/>
            <person name="Wei L."/>
            <person name="Li C."/>
            <person name="Ma Q."/>
            <person name="Ju M."/>
            <person name="Zhao R."/>
            <person name="Li G."/>
            <person name="Mu C."/>
            <person name="Tian Q."/>
            <person name="Mei H."/>
            <person name="Zhang T."/>
            <person name="Gao T."/>
            <person name="Zhang H."/>
        </authorList>
    </citation>
    <scope>NUCLEOTIDE SEQUENCE</scope>
    <source>
        <strain evidence="1">G01</strain>
    </source>
</reference>
<protein>
    <submittedName>
        <fullName evidence="1">Uncharacterized protein</fullName>
    </submittedName>
</protein>
<dbReference type="EMBL" id="JACGWK010001743">
    <property type="protein sequence ID" value="KAL0283207.1"/>
    <property type="molecule type" value="Genomic_DNA"/>
</dbReference>
<evidence type="ECO:0000313" key="1">
    <source>
        <dbReference type="EMBL" id="KAL0283207.1"/>
    </source>
</evidence>
<organism evidence="1">
    <name type="scientific">Sesamum angustifolium</name>
    <dbReference type="NCBI Taxonomy" id="2727405"/>
    <lineage>
        <taxon>Eukaryota</taxon>
        <taxon>Viridiplantae</taxon>
        <taxon>Streptophyta</taxon>
        <taxon>Embryophyta</taxon>
        <taxon>Tracheophyta</taxon>
        <taxon>Spermatophyta</taxon>
        <taxon>Magnoliopsida</taxon>
        <taxon>eudicotyledons</taxon>
        <taxon>Gunneridae</taxon>
        <taxon>Pentapetalae</taxon>
        <taxon>asterids</taxon>
        <taxon>lamiids</taxon>
        <taxon>Lamiales</taxon>
        <taxon>Pedaliaceae</taxon>
        <taxon>Sesamum</taxon>
    </lineage>
</organism>
<name>A0AAW2IMZ2_9LAMI</name>
<sequence>MAKTKKNKQLVETTCNSGRPSLPVGQVYQDFRPTNCSINFRQSDSGGRTTCTDSRPAVIALIFVKEAAKLADITKVGLLDFHGFISDLEVSPFAAKNNASILLTSNISDPRSIEALSGKASKIEVVGAAKTSFQ</sequence>
<reference evidence="1" key="1">
    <citation type="submission" date="2020-06" db="EMBL/GenBank/DDBJ databases">
        <authorList>
            <person name="Li T."/>
            <person name="Hu X."/>
            <person name="Zhang T."/>
            <person name="Song X."/>
            <person name="Zhang H."/>
            <person name="Dai N."/>
            <person name="Sheng W."/>
            <person name="Hou X."/>
            <person name="Wei L."/>
        </authorList>
    </citation>
    <scope>NUCLEOTIDE SEQUENCE</scope>
    <source>
        <strain evidence="1">G01</strain>
        <tissue evidence="1">Leaf</tissue>
    </source>
</reference>